<dbReference type="CDD" id="cd02976">
    <property type="entry name" value="NrdH"/>
    <property type="match status" value="1"/>
</dbReference>
<feature type="region of interest" description="Disordered" evidence="1">
    <location>
        <begin position="36"/>
        <end position="68"/>
    </location>
</feature>
<dbReference type="AlphaFoldDB" id="A0A1J5RDL1"/>
<evidence type="ECO:0000313" key="3">
    <source>
        <dbReference type="EMBL" id="OIQ93434.1"/>
    </source>
</evidence>
<comment type="caution">
    <text evidence="3">The sequence shown here is derived from an EMBL/GenBank/DDBJ whole genome shotgun (WGS) entry which is preliminary data.</text>
</comment>
<feature type="domain" description="DUF4124" evidence="2">
    <location>
        <begin position="15"/>
        <end position="50"/>
    </location>
</feature>
<name>A0A1J5RDL1_9ZZZZ</name>
<sequence length="167" mass="17754">MNARRLRSALLAGSLAVLSLCAAQAQTAYRWIGQDGQVNYSDQPPPPGARDPSQAPLGSPNLVDTSGASYSEKRAARIFPVTLYTGSDCIAECKLARDYLKRRGVPYREQQVKSVADAAALRQATGSKELLVPTIVVGKSAHQGFEEGAWNQLLGAAGYPLRGPAAK</sequence>
<proteinExistence type="predicted"/>
<evidence type="ECO:0000256" key="1">
    <source>
        <dbReference type="SAM" id="MobiDB-lite"/>
    </source>
</evidence>
<reference evidence="3" key="1">
    <citation type="submission" date="2016-10" db="EMBL/GenBank/DDBJ databases">
        <title>Sequence of Gallionella enrichment culture.</title>
        <authorList>
            <person name="Poehlein A."/>
            <person name="Muehling M."/>
            <person name="Daniel R."/>
        </authorList>
    </citation>
    <scope>NUCLEOTIDE SEQUENCE</scope>
</reference>
<dbReference type="EMBL" id="MLJW01000207">
    <property type="protein sequence ID" value="OIQ93434.1"/>
    <property type="molecule type" value="Genomic_DNA"/>
</dbReference>
<dbReference type="Pfam" id="PF13511">
    <property type="entry name" value="DUF4124"/>
    <property type="match status" value="1"/>
</dbReference>
<dbReference type="InterPro" id="IPR025392">
    <property type="entry name" value="DUF4124"/>
</dbReference>
<protein>
    <recommendedName>
        <fullName evidence="2">DUF4124 domain-containing protein</fullName>
    </recommendedName>
</protein>
<dbReference type="Gene3D" id="3.40.30.10">
    <property type="entry name" value="Glutaredoxin"/>
    <property type="match status" value="1"/>
</dbReference>
<evidence type="ECO:0000259" key="2">
    <source>
        <dbReference type="Pfam" id="PF13511"/>
    </source>
</evidence>
<accession>A0A1J5RDL1</accession>
<dbReference type="InterPro" id="IPR036249">
    <property type="entry name" value="Thioredoxin-like_sf"/>
</dbReference>
<dbReference type="SUPFAM" id="SSF52833">
    <property type="entry name" value="Thioredoxin-like"/>
    <property type="match status" value="1"/>
</dbReference>
<gene>
    <name evidence="3" type="ORF">GALL_245850</name>
</gene>
<organism evidence="3">
    <name type="scientific">mine drainage metagenome</name>
    <dbReference type="NCBI Taxonomy" id="410659"/>
    <lineage>
        <taxon>unclassified sequences</taxon>
        <taxon>metagenomes</taxon>
        <taxon>ecological metagenomes</taxon>
    </lineage>
</organism>